<reference evidence="2 3" key="2">
    <citation type="journal article" date="2016" name="Int. J. Syst. Evol. Microbiol.">
        <title>Bacillus gobiensis sp. nov., isolated from a soil sample.</title>
        <authorList>
            <person name="Liu B."/>
            <person name="Liu G.H."/>
            <person name="Cetin S."/>
            <person name="Schumann P."/>
            <person name="Pan Z.Z."/>
            <person name="Chen Q.Q."/>
        </authorList>
    </citation>
    <scope>NUCLEOTIDE SEQUENCE [LARGE SCALE GENOMIC DNA]</scope>
    <source>
        <strain evidence="2 3">FJAT-4402</strain>
    </source>
</reference>
<dbReference type="OrthoDB" id="48766at2"/>
<dbReference type="STRING" id="1441095.AM592_00430"/>
<dbReference type="AlphaFoldDB" id="A0A0M4G610"/>
<name>A0A0M4G610_9BACI</name>
<reference evidence="3" key="1">
    <citation type="submission" date="2015-08" db="EMBL/GenBank/DDBJ databases">
        <title>Genome sequencing project for genomic taxonomy and phylogenomics of Bacillus-like bacteria.</title>
        <authorList>
            <person name="Liu B."/>
            <person name="Wang J."/>
            <person name="Zhu Y."/>
            <person name="Liu G."/>
            <person name="Chen Q."/>
            <person name="Chen Z."/>
            <person name="Lan J."/>
            <person name="Che J."/>
            <person name="Ge C."/>
            <person name="Shi H."/>
            <person name="Pan Z."/>
            <person name="Liu X."/>
        </authorList>
    </citation>
    <scope>NUCLEOTIDE SEQUENCE [LARGE SCALE GENOMIC DNA]</scope>
    <source>
        <strain evidence="3">FJAT-4402</strain>
    </source>
</reference>
<protein>
    <recommendedName>
        <fullName evidence="1">DUF1659 domain-containing protein</fullName>
    </recommendedName>
</protein>
<organism evidence="2 3">
    <name type="scientific">Bacillus gobiensis</name>
    <dbReference type="NCBI Taxonomy" id="1441095"/>
    <lineage>
        <taxon>Bacteria</taxon>
        <taxon>Bacillati</taxon>
        <taxon>Bacillota</taxon>
        <taxon>Bacilli</taxon>
        <taxon>Bacillales</taxon>
        <taxon>Bacillaceae</taxon>
        <taxon>Bacillus</taxon>
    </lineage>
</organism>
<dbReference type="PATRIC" id="fig|1441095.3.peg.98"/>
<proteinExistence type="predicted"/>
<evidence type="ECO:0000313" key="3">
    <source>
        <dbReference type="Proteomes" id="UP000067625"/>
    </source>
</evidence>
<gene>
    <name evidence="2" type="ORF">AM592_00430</name>
</gene>
<evidence type="ECO:0000313" key="2">
    <source>
        <dbReference type="EMBL" id="ALC80233.1"/>
    </source>
</evidence>
<accession>A0A0M4G610</accession>
<dbReference type="RefSeq" id="WP_053601955.1">
    <property type="nucleotide sequence ID" value="NZ_CP012600.1"/>
</dbReference>
<keyword evidence="3" id="KW-1185">Reference proteome</keyword>
<dbReference type="EMBL" id="CP012600">
    <property type="protein sequence ID" value="ALC80233.1"/>
    <property type="molecule type" value="Genomic_DNA"/>
</dbReference>
<sequence length="72" mass="7668">MASAVLVESKIRLVFDKGTDGEGKPVTGGKTINNVKKDATPENLIVAAQAIASLQIHPLVDVERNDKQLLSN</sequence>
<dbReference type="InterPro" id="IPR012454">
    <property type="entry name" value="DUF1659"/>
</dbReference>
<evidence type="ECO:0000259" key="1">
    <source>
        <dbReference type="Pfam" id="PF07872"/>
    </source>
</evidence>
<dbReference type="Proteomes" id="UP000067625">
    <property type="component" value="Chromosome"/>
</dbReference>
<feature type="domain" description="DUF1659" evidence="1">
    <location>
        <begin position="3"/>
        <end position="72"/>
    </location>
</feature>
<dbReference type="Pfam" id="PF07872">
    <property type="entry name" value="DUF1659"/>
    <property type="match status" value="1"/>
</dbReference>